<dbReference type="KEGG" id="psco:LY89DRAFT_117023"/>
<dbReference type="Proteomes" id="UP000070700">
    <property type="component" value="Unassembled WGS sequence"/>
</dbReference>
<keyword evidence="2" id="KW-1185">Reference proteome</keyword>
<evidence type="ECO:0000313" key="1">
    <source>
        <dbReference type="EMBL" id="KUJ15572.1"/>
    </source>
</evidence>
<dbReference type="RefSeq" id="XP_018069927.1">
    <property type="nucleotide sequence ID" value="XM_018205114.1"/>
</dbReference>
<reference evidence="1 2" key="1">
    <citation type="submission" date="2015-10" db="EMBL/GenBank/DDBJ databases">
        <title>Full genome of DAOMC 229536 Phialocephala scopiformis, a fungal endophyte of spruce producing the potent anti-insectan compound rugulosin.</title>
        <authorList>
            <consortium name="DOE Joint Genome Institute"/>
            <person name="Walker A.K."/>
            <person name="Frasz S.L."/>
            <person name="Seifert K.A."/>
            <person name="Miller J.D."/>
            <person name="Mondo S.J."/>
            <person name="Labutti K."/>
            <person name="Lipzen A."/>
            <person name="Dockter R."/>
            <person name="Kennedy M."/>
            <person name="Grigoriev I.V."/>
            <person name="Spatafora J.W."/>
        </authorList>
    </citation>
    <scope>NUCLEOTIDE SEQUENCE [LARGE SCALE GENOMIC DNA]</scope>
    <source>
        <strain evidence="1 2">CBS 120377</strain>
    </source>
</reference>
<evidence type="ECO:0000313" key="2">
    <source>
        <dbReference type="Proteomes" id="UP000070700"/>
    </source>
</evidence>
<accession>A0A194X6Z4</accession>
<organism evidence="1 2">
    <name type="scientific">Mollisia scopiformis</name>
    <name type="common">Conifer needle endophyte fungus</name>
    <name type="synonym">Phialocephala scopiformis</name>
    <dbReference type="NCBI Taxonomy" id="149040"/>
    <lineage>
        <taxon>Eukaryota</taxon>
        <taxon>Fungi</taxon>
        <taxon>Dikarya</taxon>
        <taxon>Ascomycota</taxon>
        <taxon>Pezizomycotina</taxon>
        <taxon>Leotiomycetes</taxon>
        <taxon>Helotiales</taxon>
        <taxon>Mollisiaceae</taxon>
        <taxon>Mollisia</taxon>
    </lineage>
</organism>
<sequence length="53" mass="5614">MSTALGRHETIIVSAHDCRLLFPSGNDQSDLDVVPSEVACSAGDLGTSRKVEK</sequence>
<dbReference type="AlphaFoldDB" id="A0A194X6Z4"/>
<gene>
    <name evidence="1" type="ORF">LY89DRAFT_117023</name>
</gene>
<dbReference type="GeneID" id="28814840"/>
<protein>
    <submittedName>
        <fullName evidence="1">Uncharacterized protein</fullName>
    </submittedName>
</protein>
<dbReference type="InParanoid" id="A0A194X6Z4"/>
<dbReference type="EMBL" id="KQ947418">
    <property type="protein sequence ID" value="KUJ15572.1"/>
    <property type="molecule type" value="Genomic_DNA"/>
</dbReference>
<name>A0A194X6Z4_MOLSC</name>
<proteinExistence type="predicted"/>